<comment type="subcellular location">
    <subcellularLocation>
        <location evidence="1">Cytoplasm</location>
    </subcellularLocation>
</comment>
<dbReference type="InterPro" id="IPR036714">
    <property type="entry name" value="SDH_sf"/>
</dbReference>
<evidence type="ECO:0000256" key="5">
    <source>
        <dbReference type="ARBA" id="ARBA00023186"/>
    </source>
</evidence>
<keyword evidence="4" id="KW-0963">Cytoplasm</keyword>
<dbReference type="PANTHER" id="PTHR39585">
    <property type="entry name" value="FAD ASSEMBLY FACTOR SDHE"/>
    <property type="match status" value="1"/>
</dbReference>
<dbReference type="InterPro" id="IPR050531">
    <property type="entry name" value="SdhE_FAD_assembly_factor"/>
</dbReference>
<dbReference type="STRING" id="494016.SAMN04487965_0740"/>
<evidence type="ECO:0000256" key="3">
    <source>
        <dbReference type="ARBA" id="ARBA00019418"/>
    </source>
</evidence>
<dbReference type="Proteomes" id="UP000184170">
    <property type="component" value="Unassembled WGS sequence"/>
</dbReference>
<accession>A0A1M4WP69</accession>
<comment type="similarity">
    <text evidence="2">Belongs to the SdhE FAD assembly factor family.</text>
</comment>
<proteinExistence type="inferred from homology"/>
<evidence type="ECO:0000313" key="7">
    <source>
        <dbReference type="Proteomes" id="UP000184170"/>
    </source>
</evidence>
<sequence>MTAAFSSLPGQRVYCALFSKCGIISAAAGQPPVLGKWVRSMDRNRLFWASRRGMLELDLVLLPFLDNVYETLDETDKQRYIKLLDEQDQDLFAWFLRREDPADPDLLRIVQIIRDNTGLQE</sequence>
<keyword evidence="5" id="KW-0143">Chaperone</keyword>
<reference evidence="7" key="1">
    <citation type="submission" date="2016-11" db="EMBL/GenBank/DDBJ databases">
        <authorList>
            <person name="Varghese N."/>
            <person name="Submissions S."/>
        </authorList>
    </citation>
    <scope>NUCLEOTIDE SEQUENCE [LARGE SCALE GENOMIC DNA]</scope>
    <source>
        <strain evidence="7">CGMCC 1.7063</strain>
    </source>
</reference>
<evidence type="ECO:0000256" key="2">
    <source>
        <dbReference type="ARBA" id="ARBA00008571"/>
    </source>
</evidence>
<dbReference type="AlphaFoldDB" id="A0A1M4WP69"/>
<gene>
    <name evidence="6" type="ORF">SAMN04487965_0740</name>
</gene>
<dbReference type="EMBL" id="FQVA01000001">
    <property type="protein sequence ID" value="SHE83014.1"/>
    <property type="molecule type" value="Genomic_DNA"/>
</dbReference>
<evidence type="ECO:0000256" key="1">
    <source>
        <dbReference type="ARBA" id="ARBA00004496"/>
    </source>
</evidence>
<dbReference type="GO" id="GO:0005737">
    <property type="term" value="C:cytoplasm"/>
    <property type="evidence" value="ECO:0007669"/>
    <property type="project" value="UniProtKB-SubCell"/>
</dbReference>
<name>A0A1M4WP69_9GAMM</name>
<keyword evidence="7" id="KW-1185">Reference proteome</keyword>
<evidence type="ECO:0000313" key="6">
    <source>
        <dbReference type="EMBL" id="SHE83014.1"/>
    </source>
</evidence>
<dbReference type="InterPro" id="IPR005631">
    <property type="entry name" value="SDH"/>
</dbReference>
<evidence type="ECO:0000256" key="4">
    <source>
        <dbReference type="ARBA" id="ARBA00022490"/>
    </source>
</evidence>
<dbReference type="GO" id="GO:0006105">
    <property type="term" value="P:succinate metabolic process"/>
    <property type="evidence" value="ECO:0007669"/>
    <property type="project" value="TreeGrafter"/>
</dbReference>
<dbReference type="Pfam" id="PF03937">
    <property type="entry name" value="Sdh5"/>
    <property type="match status" value="1"/>
</dbReference>
<dbReference type="PANTHER" id="PTHR39585:SF1">
    <property type="entry name" value="FAD ASSEMBLY FACTOR SDHE"/>
    <property type="match status" value="1"/>
</dbReference>
<dbReference type="Gene3D" id="1.10.150.250">
    <property type="entry name" value="Flavinator of succinate dehydrogenase"/>
    <property type="match status" value="1"/>
</dbReference>
<dbReference type="SUPFAM" id="SSF109910">
    <property type="entry name" value="YgfY-like"/>
    <property type="match status" value="1"/>
</dbReference>
<organism evidence="6 7">
    <name type="scientific">Microbulbifer donghaiensis</name>
    <dbReference type="NCBI Taxonomy" id="494016"/>
    <lineage>
        <taxon>Bacteria</taxon>
        <taxon>Pseudomonadati</taxon>
        <taxon>Pseudomonadota</taxon>
        <taxon>Gammaproteobacteria</taxon>
        <taxon>Cellvibrionales</taxon>
        <taxon>Microbulbiferaceae</taxon>
        <taxon>Microbulbifer</taxon>
    </lineage>
</organism>
<protein>
    <recommendedName>
        <fullName evidence="3">FAD assembly factor SdhE</fullName>
    </recommendedName>
</protein>